<dbReference type="SUPFAM" id="SSF103481">
    <property type="entry name" value="Multidrug resistance efflux transporter EmrE"/>
    <property type="match status" value="1"/>
</dbReference>
<dbReference type="AlphaFoldDB" id="A0A6C0H0Y8"/>
<feature type="transmembrane region" description="Helical" evidence="1">
    <location>
        <begin position="55"/>
        <end position="75"/>
    </location>
</feature>
<evidence type="ECO:0000256" key="1">
    <source>
        <dbReference type="SAM" id="Phobius"/>
    </source>
</evidence>
<dbReference type="GO" id="GO:0005886">
    <property type="term" value="C:plasma membrane"/>
    <property type="evidence" value="ECO:0007669"/>
    <property type="project" value="InterPro"/>
</dbReference>
<reference evidence="2" key="1">
    <citation type="journal article" date="2020" name="Nature">
        <title>Giant virus diversity and host interactions through global metagenomics.</title>
        <authorList>
            <person name="Schulz F."/>
            <person name="Roux S."/>
            <person name="Paez-Espino D."/>
            <person name="Jungbluth S."/>
            <person name="Walsh D.A."/>
            <person name="Denef V.J."/>
            <person name="McMahon K.D."/>
            <person name="Konstantinidis K.T."/>
            <person name="Eloe-Fadrosh E.A."/>
            <person name="Kyrpides N.C."/>
            <person name="Woyke T."/>
        </authorList>
    </citation>
    <scope>NUCLEOTIDE SEQUENCE</scope>
    <source>
        <strain evidence="2">GVMAG-M-3300023179-4</strain>
    </source>
</reference>
<organism evidence="2">
    <name type="scientific">viral metagenome</name>
    <dbReference type="NCBI Taxonomy" id="1070528"/>
    <lineage>
        <taxon>unclassified sequences</taxon>
        <taxon>metagenomes</taxon>
        <taxon>organismal metagenomes</taxon>
    </lineage>
</organism>
<sequence>MILFIFFILYYNIMNTVINSINGLLVGLVLAINDVFSFGITKSVSLQNGIFKQKYWLIIPVIMYGLQILIFYYGLQKTSMSVLNITWNLISNVLVTLIGIYYFGEKINNLKTIALGFAFVAIILFGIDGSINP</sequence>
<dbReference type="Pfam" id="PF00893">
    <property type="entry name" value="Multi_Drug_Res"/>
    <property type="match status" value="1"/>
</dbReference>
<evidence type="ECO:0008006" key="3">
    <source>
        <dbReference type="Google" id="ProtNLM"/>
    </source>
</evidence>
<dbReference type="EMBL" id="MN739832">
    <property type="protein sequence ID" value="QHT73815.1"/>
    <property type="molecule type" value="Genomic_DNA"/>
</dbReference>
<evidence type="ECO:0000313" key="2">
    <source>
        <dbReference type="EMBL" id="QHT73815.1"/>
    </source>
</evidence>
<name>A0A6C0H0Y8_9ZZZZ</name>
<protein>
    <recommendedName>
        <fullName evidence="3">EamA domain-containing protein</fullName>
    </recommendedName>
</protein>
<dbReference type="InterPro" id="IPR037185">
    <property type="entry name" value="EmrE-like"/>
</dbReference>
<dbReference type="Gene3D" id="1.10.3730.20">
    <property type="match status" value="1"/>
</dbReference>
<proteinExistence type="predicted"/>
<accession>A0A6C0H0Y8</accession>
<keyword evidence="1" id="KW-0812">Transmembrane</keyword>
<dbReference type="InterPro" id="IPR045324">
    <property type="entry name" value="Small_multidrug_res"/>
</dbReference>
<feature type="transmembrane region" description="Helical" evidence="1">
    <location>
        <begin position="110"/>
        <end position="127"/>
    </location>
</feature>
<keyword evidence="1" id="KW-0472">Membrane</keyword>
<feature type="transmembrane region" description="Helical" evidence="1">
    <location>
        <begin position="82"/>
        <end position="104"/>
    </location>
</feature>
<keyword evidence="1" id="KW-1133">Transmembrane helix</keyword>
<dbReference type="GO" id="GO:0022857">
    <property type="term" value="F:transmembrane transporter activity"/>
    <property type="evidence" value="ECO:0007669"/>
    <property type="project" value="InterPro"/>
</dbReference>